<dbReference type="InterPro" id="IPR013519">
    <property type="entry name" value="Int_alpha_beta-p"/>
</dbReference>
<dbReference type="PANTHER" id="PTHR36220:SF1">
    <property type="entry name" value="GAMMA TUBULIN COMPLEX COMPONENT C-TERMINAL DOMAIN-CONTAINING PROTEIN"/>
    <property type="match status" value="1"/>
</dbReference>
<dbReference type="Gene3D" id="2.130.10.130">
    <property type="entry name" value="Integrin alpha, N-terminal"/>
    <property type="match status" value="2"/>
</dbReference>
<keyword evidence="5" id="KW-1185">Reference proteome</keyword>
<dbReference type="EMBL" id="AZHW01000710">
    <property type="protein sequence ID" value="ETW97059.1"/>
    <property type="molecule type" value="Genomic_DNA"/>
</dbReference>
<name>W4LGN0_ENTF1</name>
<evidence type="ECO:0000313" key="4">
    <source>
        <dbReference type="EMBL" id="ETW97059.1"/>
    </source>
</evidence>
<dbReference type="SUPFAM" id="SSF50965">
    <property type="entry name" value="Galactose oxidase, central domain"/>
    <property type="match status" value="1"/>
</dbReference>
<dbReference type="Pfam" id="PF14312">
    <property type="entry name" value="FG-GAP_2"/>
    <property type="match status" value="6"/>
</dbReference>
<evidence type="ECO:0000256" key="2">
    <source>
        <dbReference type="ARBA" id="ARBA00022737"/>
    </source>
</evidence>
<gene>
    <name evidence="4" type="ORF">ETSY1_24140</name>
</gene>
<sequence length="375" mass="39755">MSTAPTFPSGNWSYQTRIVSSNPNSTYFGYTVAISGNYALVSYRDKHDRAPRFIGVVDVLKRNGQTWTPQAKLTSPDQNDELFGKSLAISGDHAVVGTSGAAYVYSRNGQAWTRNAKLTGDPNQPNDGFGLTVAIDGDTIVVGAANWTNGGQIDHSGAAYVFGRNGTQWSQLDILTANDPDTGSDFGCSVAISGDHILIGASWADSGAAYVFGRNGTKWSQPDILTADDPQPYSGFGSSVAISGDHILIGASGLLDQRGAAYVFGRSGTKWSQVDKLTADAKNPSVHFGYSVAIDGDTAVVGKFLNGPVYVFQLDQQTWTKKAELNNGKDPHPFNDTFGQSVAISGDDVLVGASHDSQSSAYHQSALRGAAYVFN</sequence>
<dbReference type="InterPro" id="IPR011043">
    <property type="entry name" value="Gal_Oxase/kelch_b-propeller"/>
</dbReference>
<dbReference type="InterPro" id="IPR028994">
    <property type="entry name" value="Integrin_alpha_N"/>
</dbReference>
<dbReference type="PANTHER" id="PTHR36220">
    <property type="entry name" value="UNNAMED PRODUCT"/>
    <property type="match status" value="1"/>
</dbReference>
<evidence type="ECO:0000313" key="5">
    <source>
        <dbReference type="Proteomes" id="UP000019141"/>
    </source>
</evidence>
<dbReference type="AlphaFoldDB" id="W4LGN0"/>
<dbReference type="PROSITE" id="PS51470">
    <property type="entry name" value="FG_GAP"/>
    <property type="match status" value="1"/>
</dbReference>
<dbReference type="HOGENOM" id="CLU_681220_0_0_7"/>
<dbReference type="SMART" id="SM00191">
    <property type="entry name" value="Int_alpha"/>
    <property type="match status" value="3"/>
</dbReference>
<reference evidence="4 5" key="1">
    <citation type="journal article" date="2014" name="Nature">
        <title>An environmental bacterial taxon with a large and distinct metabolic repertoire.</title>
        <authorList>
            <person name="Wilson M.C."/>
            <person name="Mori T."/>
            <person name="Ruckert C."/>
            <person name="Uria A.R."/>
            <person name="Helf M.J."/>
            <person name="Takada K."/>
            <person name="Gernert C."/>
            <person name="Steffens U.A."/>
            <person name="Heycke N."/>
            <person name="Schmitt S."/>
            <person name="Rinke C."/>
            <person name="Helfrich E.J."/>
            <person name="Brachmann A.O."/>
            <person name="Gurgui C."/>
            <person name="Wakimoto T."/>
            <person name="Kracht M."/>
            <person name="Crusemann M."/>
            <person name="Hentschel U."/>
            <person name="Abe I."/>
            <person name="Matsunaga S."/>
            <person name="Kalinowski J."/>
            <person name="Takeyama H."/>
            <person name="Piel J."/>
        </authorList>
    </citation>
    <scope>NUCLEOTIDE SEQUENCE [LARGE SCALE GENOMIC DNA]</scope>
    <source>
        <strain evidence="5">TSY1</strain>
    </source>
</reference>
<keyword evidence="2" id="KW-0677">Repeat</keyword>
<protein>
    <recommendedName>
        <fullName evidence="6">PKD domain-containing protein</fullName>
    </recommendedName>
</protein>
<comment type="caution">
    <text evidence="4">The sequence shown here is derived from an EMBL/GenBank/DDBJ whole genome shotgun (WGS) entry which is preliminary data.</text>
</comment>
<accession>W4LGN0</accession>
<proteinExistence type="predicted"/>
<dbReference type="Proteomes" id="UP000019141">
    <property type="component" value="Unassembled WGS sequence"/>
</dbReference>
<keyword evidence="3" id="KW-0325">Glycoprotein</keyword>
<dbReference type="InterPro" id="IPR013517">
    <property type="entry name" value="FG-GAP"/>
</dbReference>
<keyword evidence="1" id="KW-0732">Signal</keyword>
<evidence type="ECO:0000256" key="1">
    <source>
        <dbReference type="ARBA" id="ARBA00022729"/>
    </source>
</evidence>
<organism evidence="4 5">
    <name type="scientific">Entotheonella factor</name>
    <dbReference type="NCBI Taxonomy" id="1429438"/>
    <lineage>
        <taxon>Bacteria</taxon>
        <taxon>Pseudomonadati</taxon>
        <taxon>Nitrospinota/Tectimicrobiota group</taxon>
        <taxon>Candidatus Tectimicrobiota</taxon>
        <taxon>Candidatus Entotheonellia</taxon>
        <taxon>Candidatus Entotheonellales</taxon>
        <taxon>Candidatus Entotheonellaceae</taxon>
        <taxon>Candidatus Entotheonella</taxon>
    </lineage>
</organism>
<evidence type="ECO:0008006" key="6">
    <source>
        <dbReference type="Google" id="ProtNLM"/>
    </source>
</evidence>
<evidence type="ECO:0000256" key="3">
    <source>
        <dbReference type="ARBA" id="ARBA00023180"/>
    </source>
</evidence>